<proteinExistence type="predicted"/>
<protein>
    <submittedName>
        <fullName evidence="2">CCHC-type domain-containing protein</fullName>
    </submittedName>
</protein>
<evidence type="ECO:0000313" key="2">
    <source>
        <dbReference type="EMBL" id="KAF7372097.1"/>
    </source>
</evidence>
<feature type="compositionally biased region" description="Basic and acidic residues" evidence="1">
    <location>
        <begin position="300"/>
        <end position="310"/>
    </location>
</feature>
<dbReference type="AlphaFoldDB" id="A0A8H6Z7C0"/>
<feature type="region of interest" description="Disordered" evidence="1">
    <location>
        <begin position="296"/>
        <end position="335"/>
    </location>
</feature>
<sequence length="516" mass="57755">MANANAAATPAGNGVASFKVPRPWEANVPKFTTEDKEDLLDFMEQVDDIITLAQITDDDEKKKLLTSYLPAKKREIWRELPEYAAGKSYANFKKAVLKVYPEVQEDKDGTLEEFEKLCAENRNIRRTEEGRLTRFGMKFRALVTKLSKAPAIILNKEACRRYLDALERGFAESLRMAINTRNLIKEDLRQAGVNPPAAGQNAVDHRKEDPILLDELIKMAERLASTGGTEATWGDEDAPEPRRSDRFPAVKVERRDARIEELGGELSSLRDAMDVVQKQSKAAHDELMKALVNIKNSAPTREENEPRDSITRGAAPNFHGTDRQFGRGYGQGGGGTTQRNGCYYCDGQDHYSKECTVKAAHIQKGWIAVEDGQQRLADGNYIPRGRGSAAARVEEYWQKKGVAGQHIYTESFYGGASEEEFDTLRDEVRTLRVKLNQVAGSGQPMNRAAPTPMMQVNSQTQPFSNQAAPVPPINMEELGRTVFNMMRMGNSAQEQYVQTRSKARNVAFTEPPEQDF</sequence>
<name>A0A8H6Z7C0_9AGAR</name>
<dbReference type="EMBL" id="JACAZI010000001">
    <property type="protein sequence ID" value="KAF7372097.1"/>
    <property type="molecule type" value="Genomic_DNA"/>
</dbReference>
<comment type="caution">
    <text evidence="2">The sequence shown here is derived from an EMBL/GenBank/DDBJ whole genome shotgun (WGS) entry which is preliminary data.</text>
</comment>
<evidence type="ECO:0000313" key="3">
    <source>
        <dbReference type="Proteomes" id="UP000620124"/>
    </source>
</evidence>
<reference evidence="2" key="1">
    <citation type="submission" date="2020-05" db="EMBL/GenBank/DDBJ databases">
        <title>Mycena genomes resolve the evolution of fungal bioluminescence.</title>
        <authorList>
            <person name="Tsai I.J."/>
        </authorList>
    </citation>
    <scope>NUCLEOTIDE SEQUENCE</scope>
    <source>
        <strain evidence="2">CCC161011</strain>
    </source>
</reference>
<organism evidence="2 3">
    <name type="scientific">Mycena venus</name>
    <dbReference type="NCBI Taxonomy" id="2733690"/>
    <lineage>
        <taxon>Eukaryota</taxon>
        <taxon>Fungi</taxon>
        <taxon>Dikarya</taxon>
        <taxon>Basidiomycota</taxon>
        <taxon>Agaricomycotina</taxon>
        <taxon>Agaricomycetes</taxon>
        <taxon>Agaricomycetidae</taxon>
        <taxon>Agaricales</taxon>
        <taxon>Marasmiineae</taxon>
        <taxon>Mycenaceae</taxon>
        <taxon>Mycena</taxon>
    </lineage>
</organism>
<gene>
    <name evidence="2" type="ORF">MVEN_00068400</name>
</gene>
<dbReference type="Proteomes" id="UP000620124">
    <property type="component" value="Unassembled WGS sequence"/>
</dbReference>
<keyword evidence="3" id="KW-1185">Reference proteome</keyword>
<dbReference type="OrthoDB" id="2962718at2759"/>
<accession>A0A8H6Z7C0</accession>
<evidence type="ECO:0000256" key="1">
    <source>
        <dbReference type="SAM" id="MobiDB-lite"/>
    </source>
</evidence>